<feature type="region of interest" description="Disordered" evidence="1">
    <location>
        <begin position="268"/>
        <end position="343"/>
    </location>
</feature>
<dbReference type="Proteomes" id="UP000095751">
    <property type="component" value="Unassembled WGS sequence"/>
</dbReference>
<dbReference type="OrthoDB" id="44841at2759"/>
<dbReference type="SUPFAM" id="SSF50156">
    <property type="entry name" value="PDZ domain-like"/>
    <property type="match status" value="1"/>
</dbReference>
<dbReference type="KEGG" id="fcy:FRACYDRAFT_261510"/>
<feature type="domain" description="PDZ" evidence="3">
    <location>
        <begin position="111"/>
        <end position="199"/>
    </location>
</feature>
<reference evidence="4 5" key="1">
    <citation type="submission" date="2016-09" db="EMBL/GenBank/DDBJ databases">
        <title>Extensive genetic diversity and differential bi-allelic expression allows diatom success in the polar Southern Ocean.</title>
        <authorList>
            <consortium name="DOE Joint Genome Institute"/>
            <person name="Mock T."/>
            <person name="Otillar R.P."/>
            <person name="Strauss J."/>
            <person name="Dupont C."/>
            <person name="Frickenhaus S."/>
            <person name="Maumus F."/>
            <person name="Mcmullan M."/>
            <person name="Sanges R."/>
            <person name="Schmutz J."/>
            <person name="Toseland A."/>
            <person name="Valas R."/>
            <person name="Veluchamy A."/>
            <person name="Ward B.J."/>
            <person name="Allen A."/>
            <person name="Barry K."/>
            <person name="Falciatore A."/>
            <person name="Ferrante M."/>
            <person name="Fortunato A.E."/>
            <person name="Gloeckner G."/>
            <person name="Gruber A."/>
            <person name="Hipkin R."/>
            <person name="Janech M."/>
            <person name="Kroth P."/>
            <person name="Leese F."/>
            <person name="Lindquist E."/>
            <person name="Lyon B.R."/>
            <person name="Martin J."/>
            <person name="Mayer C."/>
            <person name="Parker M."/>
            <person name="Quesneville H."/>
            <person name="Raymond J."/>
            <person name="Uhlig C."/>
            <person name="Valentin K.U."/>
            <person name="Worden A.Z."/>
            <person name="Armbrust E.V."/>
            <person name="Bowler C."/>
            <person name="Green B."/>
            <person name="Moulton V."/>
            <person name="Van Oosterhout C."/>
            <person name="Grigoriev I."/>
        </authorList>
    </citation>
    <scope>NUCLEOTIDE SEQUENCE [LARGE SCALE GENOMIC DNA]</scope>
    <source>
        <strain evidence="4 5">CCMP1102</strain>
    </source>
</reference>
<feature type="signal peptide" evidence="2">
    <location>
        <begin position="1"/>
        <end position="21"/>
    </location>
</feature>
<feature type="compositionally biased region" description="Polar residues" evidence="1">
    <location>
        <begin position="277"/>
        <end position="289"/>
    </location>
</feature>
<accession>A0A1E7FAC3</accession>
<organism evidence="4 5">
    <name type="scientific">Fragilariopsis cylindrus CCMP1102</name>
    <dbReference type="NCBI Taxonomy" id="635003"/>
    <lineage>
        <taxon>Eukaryota</taxon>
        <taxon>Sar</taxon>
        <taxon>Stramenopiles</taxon>
        <taxon>Ochrophyta</taxon>
        <taxon>Bacillariophyta</taxon>
        <taxon>Bacillariophyceae</taxon>
        <taxon>Bacillariophycidae</taxon>
        <taxon>Bacillariales</taxon>
        <taxon>Bacillariaceae</taxon>
        <taxon>Fragilariopsis</taxon>
    </lineage>
</organism>
<protein>
    <recommendedName>
        <fullName evidence="3">PDZ domain-containing protein</fullName>
    </recommendedName>
</protein>
<evidence type="ECO:0000313" key="4">
    <source>
        <dbReference type="EMBL" id="OEU15084.1"/>
    </source>
</evidence>
<dbReference type="Gene3D" id="2.30.42.10">
    <property type="match status" value="1"/>
</dbReference>
<dbReference type="Pfam" id="PF00595">
    <property type="entry name" value="PDZ"/>
    <property type="match status" value="1"/>
</dbReference>
<sequence>MSDLWIISIVLICLFLTNNDGMVVLSFVPPITTTLSSSISLASWRETETAKTTRKTTIGQSITNANIQRREYSRRHPMAPLAAATNNNISNNVVTLEFTSRVGDIFPDGEILTIEMVDHQPLGCTVEESIEDEDDYIFISKLTDKGSAANAGLQVGDVVVGVTGTFGQLTDVLGASVEKIKRLVSAIPVEDPLTLQVVRGTNILERHESAIVDLCNFEGENDNDVEDCVVDFIAGGYDLSVVEDDKVAECDSDDEDAECMIDSMYNMWADELPPPSTTSDSTDGINDESTAPKPWSSRYNDTTDQTDDKIPAKAPPKPWSSRSSGSGTWVLDPKTRKMRNIDK</sequence>
<evidence type="ECO:0000256" key="1">
    <source>
        <dbReference type="SAM" id="MobiDB-lite"/>
    </source>
</evidence>
<name>A0A1E7FAC3_9STRA</name>
<feature type="chain" id="PRO_5009192873" description="PDZ domain-containing protein" evidence="2">
    <location>
        <begin position="22"/>
        <end position="343"/>
    </location>
</feature>
<dbReference type="AlphaFoldDB" id="A0A1E7FAC3"/>
<gene>
    <name evidence="4" type="ORF">FRACYDRAFT_261510</name>
</gene>
<dbReference type="InterPro" id="IPR001478">
    <property type="entry name" value="PDZ"/>
</dbReference>
<evidence type="ECO:0000259" key="3">
    <source>
        <dbReference type="PROSITE" id="PS50106"/>
    </source>
</evidence>
<dbReference type="InParanoid" id="A0A1E7FAC3"/>
<dbReference type="PROSITE" id="PS50106">
    <property type="entry name" value="PDZ"/>
    <property type="match status" value="1"/>
</dbReference>
<feature type="compositionally biased region" description="Basic and acidic residues" evidence="1">
    <location>
        <begin position="333"/>
        <end position="343"/>
    </location>
</feature>
<keyword evidence="5" id="KW-1185">Reference proteome</keyword>
<dbReference type="InterPro" id="IPR036034">
    <property type="entry name" value="PDZ_sf"/>
</dbReference>
<proteinExistence type="predicted"/>
<keyword evidence="2" id="KW-0732">Signal</keyword>
<evidence type="ECO:0000313" key="5">
    <source>
        <dbReference type="Proteomes" id="UP000095751"/>
    </source>
</evidence>
<dbReference type="SMART" id="SM00228">
    <property type="entry name" value="PDZ"/>
    <property type="match status" value="1"/>
</dbReference>
<dbReference type="EMBL" id="KV784359">
    <property type="protein sequence ID" value="OEU15084.1"/>
    <property type="molecule type" value="Genomic_DNA"/>
</dbReference>
<evidence type="ECO:0000256" key="2">
    <source>
        <dbReference type="SAM" id="SignalP"/>
    </source>
</evidence>